<dbReference type="KEGG" id="psoj:PHYSODRAFT_421621"/>
<name>G5AHL4_PHYSP</name>
<dbReference type="GeneID" id="20652173"/>
<reference evidence="1 2" key="1">
    <citation type="journal article" date="2006" name="Science">
        <title>Phytophthora genome sequences uncover evolutionary origins and mechanisms of pathogenesis.</title>
        <authorList>
            <person name="Tyler B.M."/>
            <person name="Tripathy S."/>
            <person name="Zhang X."/>
            <person name="Dehal P."/>
            <person name="Jiang R.H."/>
            <person name="Aerts A."/>
            <person name="Arredondo F.D."/>
            <person name="Baxter L."/>
            <person name="Bensasson D."/>
            <person name="Beynon J.L."/>
            <person name="Chapman J."/>
            <person name="Damasceno C.M."/>
            <person name="Dorrance A.E."/>
            <person name="Dou D."/>
            <person name="Dickerman A.W."/>
            <person name="Dubchak I.L."/>
            <person name="Garbelotto M."/>
            <person name="Gijzen M."/>
            <person name="Gordon S.G."/>
            <person name="Govers F."/>
            <person name="Grunwald N.J."/>
            <person name="Huang W."/>
            <person name="Ivors K.L."/>
            <person name="Jones R.W."/>
            <person name="Kamoun S."/>
            <person name="Krampis K."/>
            <person name="Lamour K.H."/>
            <person name="Lee M.K."/>
            <person name="McDonald W.H."/>
            <person name="Medina M."/>
            <person name="Meijer H.J."/>
            <person name="Nordberg E.K."/>
            <person name="Maclean D.J."/>
            <person name="Ospina-Giraldo M.D."/>
            <person name="Morris P.F."/>
            <person name="Phuntumart V."/>
            <person name="Putnam N.H."/>
            <person name="Rash S."/>
            <person name="Rose J.K."/>
            <person name="Sakihama Y."/>
            <person name="Salamov A.A."/>
            <person name="Savidor A."/>
            <person name="Scheuring C.F."/>
            <person name="Smith B.M."/>
            <person name="Sobral B.W."/>
            <person name="Terry A."/>
            <person name="Torto-Alalibo T.A."/>
            <person name="Win J."/>
            <person name="Xu Z."/>
            <person name="Zhang H."/>
            <person name="Grigoriev I.V."/>
            <person name="Rokhsar D.S."/>
            <person name="Boore J.L."/>
        </authorList>
    </citation>
    <scope>NUCLEOTIDE SEQUENCE [LARGE SCALE GENOMIC DNA]</scope>
    <source>
        <strain evidence="1 2">P6497</strain>
    </source>
</reference>
<feature type="non-terminal residue" evidence="1">
    <location>
        <position position="59"/>
    </location>
</feature>
<dbReference type="Proteomes" id="UP000002640">
    <property type="component" value="Unassembled WGS sequence"/>
</dbReference>
<accession>G5AHL4</accession>
<feature type="non-terminal residue" evidence="1">
    <location>
        <position position="1"/>
    </location>
</feature>
<evidence type="ECO:0000313" key="1">
    <source>
        <dbReference type="EMBL" id="EGZ04935.1"/>
    </source>
</evidence>
<proteinExistence type="predicted"/>
<dbReference type="AlphaFoldDB" id="G5AHL4"/>
<gene>
    <name evidence="1" type="ORF">PHYSODRAFT_421621</name>
</gene>
<dbReference type="RefSeq" id="XP_009539565.1">
    <property type="nucleotide sequence ID" value="XM_009541270.1"/>
</dbReference>
<evidence type="ECO:0000313" key="2">
    <source>
        <dbReference type="Proteomes" id="UP000002640"/>
    </source>
</evidence>
<sequence>LRKTLVISLLQSVPKVIKLFNEVILNKGEADCATNSLGYFESLGFVCPPARDIADSLQD</sequence>
<dbReference type="EMBL" id="JH159171">
    <property type="protein sequence ID" value="EGZ04935.1"/>
    <property type="molecule type" value="Genomic_DNA"/>
</dbReference>
<dbReference type="InParanoid" id="G5AHL4"/>
<organism evidence="1 2">
    <name type="scientific">Phytophthora sojae (strain P6497)</name>
    <name type="common">Soybean stem and root rot agent</name>
    <name type="synonym">Phytophthora megasperma f. sp. glycines</name>
    <dbReference type="NCBI Taxonomy" id="1094619"/>
    <lineage>
        <taxon>Eukaryota</taxon>
        <taxon>Sar</taxon>
        <taxon>Stramenopiles</taxon>
        <taxon>Oomycota</taxon>
        <taxon>Peronosporomycetes</taxon>
        <taxon>Peronosporales</taxon>
        <taxon>Peronosporaceae</taxon>
        <taxon>Phytophthora</taxon>
    </lineage>
</organism>
<keyword evidence="2" id="KW-1185">Reference proteome</keyword>
<protein>
    <submittedName>
        <fullName evidence="1">Uncharacterized protein</fullName>
    </submittedName>
</protein>